<name>A0ABT7WHC1_9FLAO</name>
<evidence type="ECO:0000256" key="8">
    <source>
        <dbReference type="RuleBase" id="RU000405"/>
    </source>
</evidence>
<feature type="repeat" description="TPR" evidence="7">
    <location>
        <begin position="305"/>
        <end position="338"/>
    </location>
</feature>
<keyword evidence="5 9" id="KW-0472">Membrane</keyword>
<dbReference type="InterPro" id="IPR019734">
    <property type="entry name" value="TPR_rpt"/>
</dbReference>
<evidence type="ECO:0000256" key="2">
    <source>
        <dbReference type="ARBA" id="ARBA00022692"/>
    </source>
</evidence>
<dbReference type="Gene3D" id="3.30.70.1230">
    <property type="entry name" value="Nucleotide cyclase"/>
    <property type="match status" value="1"/>
</dbReference>
<dbReference type="SUPFAM" id="SSF55073">
    <property type="entry name" value="Nucleotide cyclase"/>
    <property type="match status" value="1"/>
</dbReference>
<evidence type="ECO:0000259" key="10">
    <source>
        <dbReference type="PROSITE" id="PS50125"/>
    </source>
</evidence>
<evidence type="ECO:0000256" key="9">
    <source>
        <dbReference type="SAM" id="Phobius"/>
    </source>
</evidence>
<dbReference type="PROSITE" id="PS50005">
    <property type="entry name" value="TPR"/>
    <property type="match status" value="2"/>
</dbReference>
<keyword evidence="2 9" id="KW-0812">Transmembrane</keyword>
<evidence type="ECO:0000256" key="4">
    <source>
        <dbReference type="ARBA" id="ARBA00022989"/>
    </source>
</evidence>
<sequence>MIKAVIARRVVFRTVPILFSMVFFSIFVSAQEQIEKRGSDPMQNKIRTDSTEVNALLNQSEGQRFSNPDSSIILARQAIELSEDINFEVGKARGFKNIGLVYGDKNDFGDALDYFNRSLAVYKKELDTAGISAIQNNIGSVHQTMGDNPKALQFFMQSLRNAEVVQDPLRIGTAFVNLGTVYSNDDLTLDQANENFRKSIPFFEEIDYVLGLAVANVNIGEVFLKQAEIHNKKSETLLEQEKARLSIPYLEDALDGFREVGIDPATPLNLLGLAYLRMGQLESSQDYYQQGLSSALEKGTKSEEAKAYIGLGNSYLEEQNSSLAIQNFSKGLDVARETGLLREMSESLEGLSKAYALRRDYPSAYRAQQEFAAVQDSLRRENYANEMSELRTVFDLERREKENDLLKAENALNEIQIEKDARDKMLLKIILGLFLAIIAGFVFQFFYIRRTNKRLAFERNRSEQILLNILPKETADELKENGFIKAKEFEQITVLFTDFKAFSVVAERISGEMLVKSVDYYFKNFDAITERNNVEKIKTIGDAYMCAGGIPTPNSSHAEDAFRAAKEILDFVKETELNPPSGVYPFKIRIGLNSGPVVAGVVGVRKFAYDVWGNTVNIAARMESSSVPGRINVSESTYELLKDKHQFSYRGEIEAKNGKMLKMYFAVLDELVTA</sequence>
<evidence type="ECO:0000313" key="12">
    <source>
        <dbReference type="Proteomes" id="UP001174839"/>
    </source>
</evidence>
<dbReference type="SUPFAM" id="SSF81901">
    <property type="entry name" value="HCP-like"/>
    <property type="match status" value="1"/>
</dbReference>
<dbReference type="InterPro" id="IPR018297">
    <property type="entry name" value="A/G_cyclase_CS"/>
</dbReference>
<keyword evidence="12" id="KW-1185">Reference proteome</keyword>
<keyword evidence="4 9" id="KW-1133">Transmembrane helix</keyword>
<dbReference type="Pfam" id="PF13424">
    <property type="entry name" value="TPR_12"/>
    <property type="match status" value="1"/>
</dbReference>
<dbReference type="InterPro" id="IPR029787">
    <property type="entry name" value="Nucleotide_cyclase"/>
</dbReference>
<dbReference type="SMART" id="SM00028">
    <property type="entry name" value="TPR"/>
    <property type="match status" value="4"/>
</dbReference>
<feature type="domain" description="Guanylate cyclase" evidence="10">
    <location>
        <begin position="493"/>
        <end position="623"/>
    </location>
</feature>
<protein>
    <submittedName>
        <fullName evidence="11">Adenylate/guanylate cyclase domain-containing protein</fullName>
    </submittedName>
</protein>
<dbReference type="InterPro" id="IPR001054">
    <property type="entry name" value="A/G_cyclase"/>
</dbReference>
<dbReference type="RefSeq" id="WP_289725623.1">
    <property type="nucleotide sequence ID" value="NZ_JAUDUY010000007.1"/>
</dbReference>
<keyword evidence="7" id="KW-0802">TPR repeat</keyword>
<reference evidence="11" key="1">
    <citation type="submission" date="2023-06" db="EMBL/GenBank/DDBJ databases">
        <title>Robiginitalea aurantiacus sp. nov. and Algoriphagus sediminis sp. nov., isolated from coastal sediment.</title>
        <authorList>
            <person name="Zhou Z.Y."/>
            <person name="An J."/>
            <person name="Jia Y.W."/>
            <person name="Du Z.J."/>
        </authorList>
    </citation>
    <scope>NUCLEOTIDE SEQUENCE</scope>
    <source>
        <strain evidence="11">M39</strain>
    </source>
</reference>
<dbReference type="PANTHER" id="PTHR11920">
    <property type="entry name" value="GUANYLYL CYCLASE"/>
    <property type="match status" value="1"/>
</dbReference>
<comment type="subcellular location">
    <subcellularLocation>
        <location evidence="1">Membrane</location>
    </subcellularLocation>
</comment>
<comment type="similarity">
    <text evidence="8">Belongs to the adenylyl cyclase class-4/guanylyl cyclase family.</text>
</comment>
<evidence type="ECO:0000256" key="7">
    <source>
        <dbReference type="PROSITE-ProRule" id="PRU00339"/>
    </source>
</evidence>
<dbReference type="SMART" id="SM00044">
    <property type="entry name" value="CYCc"/>
    <property type="match status" value="1"/>
</dbReference>
<dbReference type="Gene3D" id="1.25.40.10">
    <property type="entry name" value="Tetratricopeptide repeat domain"/>
    <property type="match status" value="2"/>
</dbReference>
<dbReference type="Pfam" id="PF00211">
    <property type="entry name" value="Guanylate_cyc"/>
    <property type="match status" value="1"/>
</dbReference>
<dbReference type="PROSITE" id="PS50125">
    <property type="entry name" value="GUANYLATE_CYCLASE_2"/>
    <property type="match status" value="1"/>
</dbReference>
<feature type="transmembrane region" description="Helical" evidence="9">
    <location>
        <begin position="425"/>
        <end position="448"/>
    </location>
</feature>
<dbReference type="Proteomes" id="UP001174839">
    <property type="component" value="Unassembled WGS sequence"/>
</dbReference>
<dbReference type="PANTHER" id="PTHR11920:SF335">
    <property type="entry name" value="GUANYLATE CYCLASE"/>
    <property type="match status" value="1"/>
</dbReference>
<proteinExistence type="inferred from homology"/>
<dbReference type="InterPro" id="IPR011990">
    <property type="entry name" value="TPR-like_helical_dom_sf"/>
</dbReference>
<dbReference type="PROSITE" id="PS00452">
    <property type="entry name" value="GUANYLATE_CYCLASE_1"/>
    <property type="match status" value="1"/>
</dbReference>
<evidence type="ECO:0000256" key="1">
    <source>
        <dbReference type="ARBA" id="ARBA00004370"/>
    </source>
</evidence>
<comment type="caution">
    <text evidence="11">The sequence shown here is derived from an EMBL/GenBank/DDBJ whole genome shotgun (WGS) entry which is preliminary data.</text>
</comment>
<evidence type="ECO:0000256" key="3">
    <source>
        <dbReference type="ARBA" id="ARBA00022741"/>
    </source>
</evidence>
<accession>A0ABT7WHC1</accession>
<dbReference type="EMBL" id="JAUDUY010000007">
    <property type="protein sequence ID" value="MDM9632258.1"/>
    <property type="molecule type" value="Genomic_DNA"/>
</dbReference>
<organism evidence="11 12">
    <name type="scientific">Robiginitalea aurantiaca</name>
    <dbReference type="NCBI Taxonomy" id="3056915"/>
    <lineage>
        <taxon>Bacteria</taxon>
        <taxon>Pseudomonadati</taxon>
        <taxon>Bacteroidota</taxon>
        <taxon>Flavobacteriia</taxon>
        <taxon>Flavobacteriales</taxon>
        <taxon>Flavobacteriaceae</taxon>
        <taxon>Robiginitalea</taxon>
    </lineage>
</organism>
<evidence type="ECO:0000313" key="11">
    <source>
        <dbReference type="EMBL" id="MDM9632258.1"/>
    </source>
</evidence>
<keyword evidence="3" id="KW-0547">Nucleotide-binding</keyword>
<evidence type="ECO:0000256" key="5">
    <source>
        <dbReference type="ARBA" id="ARBA00023136"/>
    </source>
</evidence>
<dbReference type="CDD" id="cd07302">
    <property type="entry name" value="CHD"/>
    <property type="match status" value="1"/>
</dbReference>
<feature type="repeat" description="TPR" evidence="7">
    <location>
        <begin position="92"/>
        <end position="125"/>
    </location>
</feature>
<gene>
    <name evidence="11" type="ORF">QU605_12300</name>
</gene>
<dbReference type="InterPro" id="IPR050401">
    <property type="entry name" value="Cyclic_nucleotide_synthase"/>
</dbReference>
<keyword evidence="6 8" id="KW-0456">Lyase</keyword>
<evidence type="ECO:0000256" key="6">
    <source>
        <dbReference type="ARBA" id="ARBA00023239"/>
    </source>
</evidence>